<evidence type="ECO:0000313" key="1">
    <source>
        <dbReference type="EMBL" id="MPM88115.1"/>
    </source>
</evidence>
<dbReference type="AlphaFoldDB" id="A0A645DFW6"/>
<dbReference type="EMBL" id="VSSQ01035795">
    <property type="protein sequence ID" value="MPM88115.1"/>
    <property type="molecule type" value="Genomic_DNA"/>
</dbReference>
<sequence>MADFRDILDRVQDVDGEKALTQKDDEAVPCPNGQSILFGEINAGRIRARITHQAGA</sequence>
<protein>
    <submittedName>
        <fullName evidence="1">Uncharacterized protein</fullName>
    </submittedName>
</protein>
<accession>A0A645DFW6</accession>
<comment type="caution">
    <text evidence="1">The sequence shown here is derived from an EMBL/GenBank/DDBJ whole genome shotgun (WGS) entry which is preliminary data.</text>
</comment>
<organism evidence="1">
    <name type="scientific">bioreactor metagenome</name>
    <dbReference type="NCBI Taxonomy" id="1076179"/>
    <lineage>
        <taxon>unclassified sequences</taxon>
        <taxon>metagenomes</taxon>
        <taxon>ecological metagenomes</taxon>
    </lineage>
</organism>
<reference evidence="1" key="1">
    <citation type="submission" date="2019-08" db="EMBL/GenBank/DDBJ databases">
        <authorList>
            <person name="Kucharzyk K."/>
            <person name="Murdoch R.W."/>
            <person name="Higgins S."/>
            <person name="Loffler F."/>
        </authorList>
    </citation>
    <scope>NUCLEOTIDE SEQUENCE</scope>
</reference>
<gene>
    <name evidence="1" type="ORF">SDC9_135216</name>
</gene>
<proteinExistence type="predicted"/>
<name>A0A645DFW6_9ZZZZ</name>